<dbReference type="EMBL" id="GBXM01027554">
    <property type="protein sequence ID" value="JAH81023.1"/>
    <property type="molecule type" value="Transcribed_RNA"/>
</dbReference>
<organism evidence="1">
    <name type="scientific">Anguilla anguilla</name>
    <name type="common">European freshwater eel</name>
    <name type="synonym">Muraena anguilla</name>
    <dbReference type="NCBI Taxonomy" id="7936"/>
    <lineage>
        <taxon>Eukaryota</taxon>
        <taxon>Metazoa</taxon>
        <taxon>Chordata</taxon>
        <taxon>Craniata</taxon>
        <taxon>Vertebrata</taxon>
        <taxon>Euteleostomi</taxon>
        <taxon>Actinopterygii</taxon>
        <taxon>Neopterygii</taxon>
        <taxon>Teleostei</taxon>
        <taxon>Anguilliformes</taxon>
        <taxon>Anguillidae</taxon>
        <taxon>Anguilla</taxon>
    </lineage>
</organism>
<proteinExistence type="predicted"/>
<sequence length="31" mass="3527">MERGEYPPFKNGNGDRCLFLVLQGAVLQFQV</sequence>
<accession>A0A0E9VUS2</accession>
<reference evidence="1" key="1">
    <citation type="submission" date="2014-11" db="EMBL/GenBank/DDBJ databases">
        <authorList>
            <person name="Amaro Gonzalez C."/>
        </authorList>
    </citation>
    <scope>NUCLEOTIDE SEQUENCE</scope>
</reference>
<name>A0A0E9VUS2_ANGAN</name>
<protein>
    <submittedName>
        <fullName evidence="1">Uncharacterized protein</fullName>
    </submittedName>
</protein>
<evidence type="ECO:0000313" key="1">
    <source>
        <dbReference type="EMBL" id="JAH81023.1"/>
    </source>
</evidence>
<dbReference type="AlphaFoldDB" id="A0A0E9VUS2"/>
<reference evidence="1" key="2">
    <citation type="journal article" date="2015" name="Fish Shellfish Immunol.">
        <title>Early steps in the European eel (Anguilla anguilla)-Vibrio vulnificus interaction in the gills: Role of the RtxA13 toxin.</title>
        <authorList>
            <person name="Callol A."/>
            <person name="Pajuelo D."/>
            <person name="Ebbesson L."/>
            <person name="Teles M."/>
            <person name="MacKenzie S."/>
            <person name="Amaro C."/>
        </authorList>
    </citation>
    <scope>NUCLEOTIDE SEQUENCE</scope>
</reference>